<dbReference type="InterPro" id="IPR011009">
    <property type="entry name" value="Kinase-like_dom_sf"/>
</dbReference>
<dbReference type="SUPFAM" id="SSF48371">
    <property type="entry name" value="ARM repeat"/>
    <property type="match status" value="1"/>
</dbReference>
<evidence type="ECO:0000256" key="7">
    <source>
        <dbReference type="ARBA" id="ARBA00022840"/>
    </source>
</evidence>
<dbReference type="Gene3D" id="1.10.510.10">
    <property type="entry name" value="Transferase(Phosphotransferase) domain 1"/>
    <property type="match status" value="1"/>
</dbReference>
<dbReference type="PROSITE" id="PS50011">
    <property type="entry name" value="PROTEIN_KINASE_DOM"/>
    <property type="match status" value="1"/>
</dbReference>
<feature type="compositionally biased region" description="Polar residues" evidence="11">
    <location>
        <begin position="262"/>
        <end position="301"/>
    </location>
</feature>
<dbReference type="EC" id="2.7.11.1" evidence="1"/>
<evidence type="ECO:0000256" key="1">
    <source>
        <dbReference type="ARBA" id="ARBA00012513"/>
    </source>
</evidence>
<comment type="caution">
    <text evidence="13">The sequence shown here is derived from an EMBL/GenBank/DDBJ whole genome shotgun (WGS) entry which is preliminary data.</text>
</comment>
<sequence length="1316" mass="144218">MGVENYHVIELVGEGSFGKVYKGRRKYTGQTVAMKFIMKQGKSEKDIHNLRQEIEILRKLKHENIIEMLDSFESPQEFCVVTEFAQVRALHYLHSNRIIHRDMKPQNILIGAGSVIKLCDFGFARAMSTNTVVLRSIKGTPLYMAPELVREQPYNHTADLWSLGVILYELFVGQPPFYTNSVYALIRHIVKDPVKYPDNMSSNFRSFLKGLLNKVPQNRLTWPALLEHPFVKETLDELEPRNICSLNARACDVAWKGEGSRTHMSSGKNSSSRLENRNGPTFQNDYQLNVHSTPTGNSSPQEFPGFAEPKDVKEPGGQTLDRLESASRTVKGAQIIGQDTEALGQILLPLRRWSKGSTSPCRDQDILCSNQSLRILSNLVAAGAIHASGVLDEIIHELLVFNAIVVSLKSSELNDLKAKSLSVVKILVDNGGSGITGSYFRHWVALAEVFSQVVGCSEDMFGRVLYESTACITVMLTSVSQGLKQSFLRSDHDGITVPVETLKQILDHAKTSGLVDHLCLSLATTGSSLTSGSSEMLRAACEACRAIWSLIDASEILHMKGSANQFPLSAIQSHSLVRLDISEQERRSLLNSESAKFADAVTKAFLRSKAVQVAIYYCLHQRTETSLRAGIQLLLRCCLQSGMVPGVLCGLPSSLPVTTVVSGGGDGTIVSEIFSILSFCTSSFNKDTETGEVSNLKCKLSNPTVLVLHSCLIIATIAQCLKATGRNSALFMLTTSQKKQVSRLKILAHYFSSDERTKTSFQPHIASAMLALASILFLEAGSSVESSVSEIAVPLIPRTATLYEYLKISSGNENEVDTEAASCALSCWHGLKDGCVGLLESRLRWGGPLAVQQLCASGVPLLLIDLLAKDPALASPQGIDSTKDKVGLSPIGVVWAVSSICHCLSGGITTFRQIMVKNEHIKLISDLIGDVHLKLVRCWVGPGGGRDGIRDIINAVIDLLAFPFVAVQNAPGFPSATASVNSGFLLNMGSPGGRVCVEDKDMVKLIEEDLGKYVKIILEVGVPVVVLRCLEHMELKDLGRPVAFLAKMTGYRPLAVQLVSKGLLDPKRWRRLLDSSSPKEVTLDALMIVSDLARMDKGFYEYINRASILEYLKGFLSHEDPNIRAKTCSALGNMCRHSFYFYSPLARYQIIGLLIDRCSDPDKRTRKFACFAIGNAAYHNDTLYQELRRSIPQLGNLLLSEEEDKTKSNAAGALSNLVRNSNELCEDIVSKGAMQALLKLVVDCSAVALNPGKKDALNESPLKIALFSLAKMCAHPPCKQFLRSSEFFPVIGRLRQSPEKEIAKYASIVISKVAEA</sequence>
<keyword evidence="14" id="KW-1185">Reference proteome</keyword>
<dbReference type="InterPro" id="IPR011989">
    <property type="entry name" value="ARM-like"/>
</dbReference>
<feature type="domain" description="Protein kinase" evidence="12">
    <location>
        <begin position="6"/>
        <end position="231"/>
    </location>
</feature>
<protein>
    <recommendedName>
        <fullName evidence="1">non-specific serine/threonine protein kinase</fullName>
        <ecNumber evidence="1">2.7.11.1</ecNumber>
    </recommendedName>
</protein>
<feature type="binding site" evidence="10">
    <location>
        <position position="39"/>
    </location>
    <ligand>
        <name>ATP</name>
        <dbReference type="ChEBI" id="CHEBI:30616"/>
    </ligand>
</feature>
<dbReference type="Gene3D" id="1.25.10.10">
    <property type="entry name" value="Leucine-rich Repeat Variant"/>
    <property type="match status" value="1"/>
</dbReference>
<dbReference type="EMBL" id="JXTB01000045">
    <property type="protein sequence ID" value="PON71237.1"/>
    <property type="molecule type" value="Genomic_DNA"/>
</dbReference>
<evidence type="ECO:0000256" key="6">
    <source>
        <dbReference type="ARBA" id="ARBA00022777"/>
    </source>
</evidence>
<keyword evidence="2" id="KW-0723">Serine/threonine-protein kinase</keyword>
<dbReference type="InterPro" id="IPR000719">
    <property type="entry name" value="Prot_kinase_dom"/>
</dbReference>
<evidence type="ECO:0000256" key="8">
    <source>
        <dbReference type="ARBA" id="ARBA00047899"/>
    </source>
</evidence>
<dbReference type="STRING" id="3476.A0A2P5DD95"/>
<dbReference type="PROSITE" id="PS00107">
    <property type="entry name" value="PROTEIN_KINASE_ATP"/>
    <property type="match status" value="1"/>
</dbReference>
<dbReference type="PROSITE" id="PS00108">
    <property type="entry name" value="PROTEIN_KINASE_ST"/>
    <property type="match status" value="1"/>
</dbReference>
<dbReference type="FunFam" id="1.25.10.10:FF:000223">
    <property type="entry name" value="Serine/threonine-protein kinase TIO"/>
    <property type="match status" value="1"/>
</dbReference>
<keyword evidence="4" id="KW-0677">Repeat</keyword>
<evidence type="ECO:0000256" key="4">
    <source>
        <dbReference type="ARBA" id="ARBA00022737"/>
    </source>
</evidence>
<evidence type="ECO:0000259" key="12">
    <source>
        <dbReference type="PROSITE" id="PS50011"/>
    </source>
</evidence>
<keyword evidence="7 10" id="KW-0067">ATP-binding</keyword>
<evidence type="ECO:0000256" key="9">
    <source>
        <dbReference type="ARBA" id="ARBA00048679"/>
    </source>
</evidence>
<dbReference type="InterPro" id="IPR017441">
    <property type="entry name" value="Protein_kinase_ATP_BS"/>
</dbReference>
<gene>
    <name evidence="13" type="ORF">PanWU01x14_073770</name>
</gene>
<comment type="catalytic activity">
    <reaction evidence="9">
        <text>L-seryl-[protein] + ATP = O-phospho-L-seryl-[protein] + ADP + H(+)</text>
        <dbReference type="Rhea" id="RHEA:17989"/>
        <dbReference type="Rhea" id="RHEA-COMP:9863"/>
        <dbReference type="Rhea" id="RHEA-COMP:11604"/>
        <dbReference type="ChEBI" id="CHEBI:15378"/>
        <dbReference type="ChEBI" id="CHEBI:29999"/>
        <dbReference type="ChEBI" id="CHEBI:30616"/>
        <dbReference type="ChEBI" id="CHEBI:83421"/>
        <dbReference type="ChEBI" id="CHEBI:456216"/>
        <dbReference type="EC" id="2.7.11.1"/>
    </reaction>
</comment>
<evidence type="ECO:0000313" key="14">
    <source>
        <dbReference type="Proteomes" id="UP000237105"/>
    </source>
</evidence>
<accession>A0A2P5DD95</accession>
<organism evidence="13 14">
    <name type="scientific">Parasponia andersonii</name>
    <name type="common">Sponia andersonii</name>
    <dbReference type="NCBI Taxonomy" id="3476"/>
    <lineage>
        <taxon>Eukaryota</taxon>
        <taxon>Viridiplantae</taxon>
        <taxon>Streptophyta</taxon>
        <taxon>Embryophyta</taxon>
        <taxon>Tracheophyta</taxon>
        <taxon>Spermatophyta</taxon>
        <taxon>Magnoliopsida</taxon>
        <taxon>eudicotyledons</taxon>
        <taxon>Gunneridae</taxon>
        <taxon>Pentapetalae</taxon>
        <taxon>rosids</taxon>
        <taxon>fabids</taxon>
        <taxon>Rosales</taxon>
        <taxon>Cannabaceae</taxon>
        <taxon>Parasponia</taxon>
    </lineage>
</organism>
<dbReference type="Pfam" id="PF00069">
    <property type="entry name" value="Pkinase"/>
    <property type="match status" value="2"/>
</dbReference>
<feature type="region of interest" description="Disordered" evidence="11">
    <location>
        <begin position="257"/>
        <end position="317"/>
    </location>
</feature>
<dbReference type="SMART" id="SM00220">
    <property type="entry name" value="S_TKc"/>
    <property type="match status" value="1"/>
</dbReference>
<dbReference type="GO" id="GO:0005737">
    <property type="term" value="C:cytoplasm"/>
    <property type="evidence" value="ECO:0007669"/>
    <property type="project" value="TreeGrafter"/>
</dbReference>
<dbReference type="InterPro" id="IPR008271">
    <property type="entry name" value="Ser/Thr_kinase_AS"/>
</dbReference>
<name>A0A2P5DD95_PARAD</name>
<comment type="catalytic activity">
    <reaction evidence="8">
        <text>L-threonyl-[protein] + ATP = O-phospho-L-threonyl-[protein] + ADP + H(+)</text>
        <dbReference type="Rhea" id="RHEA:46608"/>
        <dbReference type="Rhea" id="RHEA-COMP:11060"/>
        <dbReference type="Rhea" id="RHEA-COMP:11605"/>
        <dbReference type="ChEBI" id="CHEBI:15378"/>
        <dbReference type="ChEBI" id="CHEBI:30013"/>
        <dbReference type="ChEBI" id="CHEBI:30616"/>
        <dbReference type="ChEBI" id="CHEBI:61977"/>
        <dbReference type="ChEBI" id="CHEBI:456216"/>
        <dbReference type="EC" id="2.7.11.1"/>
    </reaction>
</comment>
<dbReference type="FunFam" id="3.30.200.20:FF:000042">
    <property type="entry name" value="Aurora kinase A"/>
    <property type="match status" value="1"/>
</dbReference>
<evidence type="ECO:0000256" key="3">
    <source>
        <dbReference type="ARBA" id="ARBA00022679"/>
    </source>
</evidence>
<evidence type="ECO:0000256" key="2">
    <source>
        <dbReference type="ARBA" id="ARBA00022527"/>
    </source>
</evidence>
<evidence type="ECO:0000256" key="11">
    <source>
        <dbReference type="SAM" id="MobiDB-lite"/>
    </source>
</evidence>
<dbReference type="SMART" id="SM00185">
    <property type="entry name" value="ARM"/>
    <property type="match status" value="3"/>
</dbReference>
<evidence type="ECO:0000313" key="13">
    <source>
        <dbReference type="EMBL" id="PON71237.1"/>
    </source>
</evidence>
<proteinExistence type="predicted"/>
<dbReference type="InterPro" id="IPR016024">
    <property type="entry name" value="ARM-type_fold"/>
</dbReference>
<dbReference type="CDD" id="cd14002">
    <property type="entry name" value="STKc_STK36"/>
    <property type="match status" value="1"/>
</dbReference>
<dbReference type="PANTHER" id="PTHR22983">
    <property type="entry name" value="PROTEIN KINASE RELATED"/>
    <property type="match status" value="1"/>
</dbReference>
<evidence type="ECO:0000256" key="10">
    <source>
        <dbReference type="PROSITE-ProRule" id="PRU10141"/>
    </source>
</evidence>
<dbReference type="InterPro" id="IPR000225">
    <property type="entry name" value="Armadillo"/>
</dbReference>
<keyword evidence="3" id="KW-0808">Transferase</keyword>
<reference evidence="14" key="1">
    <citation type="submission" date="2016-06" db="EMBL/GenBank/DDBJ databases">
        <title>Parallel loss of symbiosis genes in relatives of nitrogen-fixing non-legume Parasponia.</title>
        <authorList>
            <person name="Van Velzen R."/>
            <person name="Holmer R."/>
            <person name="Bu F."/>
            <person name="Rutten L."/>
            <person name="Van Zeijl A."/>
            <person name="Liu W."/>
            <person name="Santuari L."/>
            <person name="Cao Q."/>
            <person name="Sharma T."/>
            <person name="Shen D."/>
            <person name="Roswanjaya Y."/>
            <person name="Wardhani T."/>
            <person name="Kalhor M.S."/>
            <person name="Jansen J."/>
            <person name="Van den Hoogen J."/>
            <person name="Gungor B."/>
            <person name="Hartog M."/>
            <person name="Hontelez J."/>
            <person name="Verver J."/>
            <person name="Yang W.-C."/>
            <person name="Schijlen E."/>
            <person name="Repin R."/>
            <person name="Schilthuizen M."/>
            <person name="Schranz E."/>
            <person name="Heidstra R."/>
            <person name="Miyata K."/>
            <person name="Fedorova E."/>
            <person name="Kohlen W."/>
            <person name="Bisseling T."/>
            <person name="Smit S."/>
            <person name="Geurts R."/>
        </authorList>
    </citation>
    <scope>NUCLEOTIDE SEQUENCE [LARGE SCALE GENOMIC DNA]</scope>
    <source>
        <strain evidence="14">cv. WU1-14</strain>
    </source>
</reference>
<dbReference type="OrthoDB" id="266718at2759"/>
<dbReference type="GO" id="GO:0004674">
    <property type="term" value="F:protein serine/threonine kinase activity"/>
    <property type="evidence" value="ECO:0007669"/>
    <property type="project" value="UniProtKB-KW"/>
</dbReference>
<dbReference type="PANTHER" id="PTHR22983:SF6">
    <property type="entry name" value="SERINE_THREONINE-PROTEIN KINASE 36"/>
    <property type="match status" value="1"/>
</dbReference>
<evidence type="ECO:0000256" key="5">
    <source>
        <dbReference type="ARBA" id="ARBA00022741"/>
    </source>
</evidence>
<keyword evidence="5 10" id="KW-0547">Nucleotide-binding</keyword>
<dbReference type="Gene3D" id="3.30.200.20">
    <property type="entry name" value="Phosphorylase Kinase, domain 1"/>
    <property type="match status" value="1"/>
</dbReference>
<dbReference type="Proteomes" id="UP000237105">
    <property type="component" value="Unassembled WGS sequence"/>
</dbReference>
<dbReference type="SUPFAM" id="SSF56112">
    <property type="entry name" value="Protein kinase-like (PK-like)"/>
    <property type="match status" value="1"/>
</dbReference>
<keyword evidence="6 13" id="KW-0418">Kinase</keyword>
<dbReference type="GO" id="GO:0005524">
    <property type="term" value="F:ATP binding"/>
    <property type="evidence" value="ECO:0007669"/>
    <property type="project" value="UniProtKB-UniRule"/>
</dbReference>